<protein>
    <submittedName>
        <fullName evidence="2">Uncharacterized protein</fullName>
    </submittedName>
</protein>
<keyword evidence="3" id="KW-1185">Reference proteome</keyword>
<evidence type="ECO:0000256" key="1">
    <source>
        <dbReference type="SAM" id="MobiDB-lite"/>
    </source>
</evidence>
<feature type="region of interest" description="Disordered" evidence="1">
    <location>
        <begin position="1"/>
        <end position="91"/>
    </location>
</feature>
<accession>A0ABI7YID2</accession>
<evidence type="ECO:0000313" key="3">
    <source>
        <dbReference type="Proteomes" id="UP000823872"/>
    </source>
</evidence>
<dbReference type="Ensembl" id="ENSFCTT00005047135.1">
    <property type="protein sequence ID" value="ENSFCTP00005033876.1"/>
    <property type="gene ID" value="ENSFCTG00005016461.1"/>
</dbReference>
<reference evidence="2" key="2">
    <citation type="submission" date="2025-08" db="UniProtKB">
        <authorList>
            <consortium name="Ensembl"/>
        </authorList>
    </citation>
    <scope>IDENTIFICATION</scope>
    <source>
        <strain evidence="2">breed Abyssinian</strain>
    </source>
</reference>
<reference evidence="2" key="3">
    <citation type="submission" date="2025-09" db="UniProtKB">
        <authorList>
            <consortium name="Ensembl"/>
        </authorList>
    </citation>
    <scope>IDENTIFICATION</scope>
    <source>
        <strain evidence="2">breed Abyssinian</strain>
    </source>
</reference>
<evidence type="ECO:0000313" key="2">
    <source>
        <dbReference type="Ensembl" id="ENSFCTP00005033876.1"/>
    </source>
</evidence>
<dbReference type="Proteomes" id="UP000823872">
    <property type="component" value="Chromosome E2"/>
</dbReference>
<feature type="compositionally biased region" description="Low complexity" evidence="1">
    <location>
        <begin position="16"/>
        <end position="29"/>
    </location>
</feature>
<feature type="compositionally biased region" description="Gly residues" evidence="1">
    <location>
        <begin position="74"/>
        <end position="84"/>
    </location>
</feature>
<reference evidence="2 3" key="1">
    <citation type="submission" date="2021-02" db="EMBL/GenBank/DDBJ databases">
        <title>Safari Cat Assemblies.</title>
        <authorList>
            <person name="Bredemeyer K.R."/>
            <person name="Murphy W.J."/>
        </authorList>
    </citation>
    <scope>NUCLEOTIDE SEQUENCE [LARGE SCALE GENOMIC DNA]</scope>
</reference>
<proteinExistence type="predicted"/>
<dbReference type="GeneTree" id="ENSGT00940000160292"/>
<gene>
    <name evidence="2" type="primary">SNRNP70</name>
</gene>
<name>A0ABI7YID2_FELCA</name>
<organism evidence="2 3">
    <name type="scientific">Felis catus</name>
    <name type="common">Cat</name>
    <name type="synonym">Felis silvestris catus</name>
    <dbReference type="NCBI Taxonomy" id="9685"/>
    <lineage>
        <taxon>Eukaryota</taxon>
        <taxon>Metazoa</taxon>
        <taxon>Chordata</taxon>
        <taxon>Craniata</taxon>
        <taxon>Vertebrata</taxon>
        <taxon>Euteleostomi</taxon>
        <taxon>Mammalia</taxon>
        <taxon>Eutheria</taxon>
        <taxon>Laurasiatheria</taxon>
        <taxon>Carnivora</taxon>
        <taxon>Feliformia</taxon>
        <taxon>Felidae</taxon>
        <taxon>Felinae</taxon>
        <taxon>Felis</taxon>
    </lineage>
</organism>
<sequence>MILPATMRGPAPPRFPTGTGTGTASGSAGNEAARETRSENGDAPALGTGGGAHGVATRRSGGDPGSVARTRTGNGSGEVAGAGSGHDASGSARRSYVVAEAVATWRSPPRLVMRRLMTGLLGSWVLTALTVQRRRAGIETGNDVGATGANGSGAGTATETGIAITSGGSGVVNGAGMRPEVGVVAARTTGWRVWATKAETCTWSLKEVMGILLQRTGI</sequence>